<organism evidence="1 2">
    <name type="scientific">Phytophthora rubi</name>
    <dbReference type="NCBI Taxonomy" id="129364"/>
    <lineage>
        <taxon>Eukaryota</taxon>
        <taxon>Sar</taxon>
        <taxon>Stramenopiles</taxon>
        <taxon>Oomycota</taxon>
        <taxon>Peronosporomycetes</taxon>
        <taxon>Peronosporales</taxon>
        <taxon>Peronosporaceae</taxon>
        <taxon>Phytophthora</taxon>
    </lineage>
</organism>
<comment type="caution">
    <text evidence="1">The sequence shown here is derived from an EMBL/GenBank/DDBJ whole genome shotgun (WGS) entry which is preliminary data.</text>
</comment>
<accession>A0A6A3FWJ2</accession>
<dbReference type="AlphaFoldDB" id="A0A6A3FWJ2"/>
<dbReference type="Proteomes" id="UP000429607">
    <property type="component" value="Unassembled WGS sequence"/>
</dbReference>
<sequence length="74" mass="7550">GLISRPSTSYRGGFCMGSTFPNPPRLKFPAAADCSFPPSPSGAAAPSGVLVFLLGLPARLSCLAMPASSPTLWP</sequence>
<reference evidence="1 2" key="1">
    <citation type="submission" date="2018-09" db="EMBL/GenBank/DDBJ databases">
        <title>Genomic investigation of the strawberry pathogen Phytophthora fragariae indicates pathogenicity is determined by transcriptional variation in three key races.</title>
        <authorList>
            <person name="Adams T.M."/>
            <person name="Armitage A.D."/>
            <person name="Sobczyk M.K."/>
            <person name="Bates H.J."/>
            <person name="Dunwell J.M."/>
            <person name="Nellist C.F."/>
            <person name="Harrison R.J."/>
        </authorList>
    </citation>
    <scope>NUCLEOTIDE SEQUENCE [LARGE SCALE GENOMIC DNA]</scope>
    <source>
        <strain evidence="1 2">SCRP249</strain>
    </source>
</reference>
<protein>
    <submittedName>
        <fullName evidence="1">Uncharacterized protein</fullName>
    </submittedName>
</protein>
<feature type="non-terminal residue" evidence="1">
    <location>
        <position position="1"/>
    </location>
</feature>
<dbReference type="EMBL" id="QXFV01013838">
    <property type="protein sequence ID" value="KAE8950585.1"/>
    <property type="molecule type" value="Genomic_DNA"/>
</dbReference>
<gene>
    <name evidence="1" type="ORF">PR001_g34097</name>
</gene>
<name>A0A6A3FWJ2_9STRA</name>
<proteinExistence type="predicted"/>
<evidence type="ECO:0000313" key="2">
    <source>
        <dbReference type="Proteomes" id="UP000429607"/>
    </source>
</evidence>
<evidence type="ECO:0000313" key="1">
    <source>
        <dbReference type="EMBL" id="KAE8950585.1"/>
    </source>
</evidence>